<organism evidence="1 2">
    <name type="scientific">Phyllostomus discolor</name>
    <name type="common">pale spear-nosed bat</name>
    <dbReference type="NCBI Taxonomy" id="89673"/>
    <lineage>
        <taxon>Eukaryota</taxon>
        <taxon>Metazoa</taxon>
        <taxon>Chordata</taxon>
        <taxon>Craniata</taxon>
        <taxon>Vertebrata</taxon>
        <taxon>Euteleostomi</taxon>
        <taxon>Mammalia</taxon>
        <taxon>Eutheria</taxon>
        <taxon>Laurasiatheria</taxon>
        <taxon>Chiroptera</taxon>
        <taxon>Yangochiroptera</taxon>
        <taxon>Phyllostomidae</taxon>
        <taxon>Phyllostominae</taxon>
        <taxon>Phyllostomus</taxon>
    </lineage>
</organism>
<reference evidence="1 2" key="1">
    <citation type="journal article" date="2020" name="Nature">
        <title>Six reference-quality genomes reveal evolution of bat adaptations.</title>
        <authorList>
            <person name="Jebb D."/>
            <person name="Huang Z."/>
            <person name="Pippel M."/>
            <person name="Hughes G.M."/>
            <person name="Lavrichenko K."/>
            <person name="Devanna P."/>
            <person name="Winkler S."/>
            <person name="Jermiin L.S."/>
            <person name="Skirmuntt E.C."/>
            <person name="Katzourakis A."/>
            <person name="Burkitt-Gray L."/>
            <person name="Ray D.A."/>
            <person name="Sullivan K.A.M."/>
            <person name="Roscito J.G."/>
            <person name="Kirilenko B.M."/>
            <person name="Davalos L.M."/>
            <person name="Corthals A.P."/>
            <person name="Power M.L."/>
            <person name="Jones G."/>
            <person name="Ransome R.D."/>
            <person name="Dechmann D.K.N."/>
            <person name="Locatelli A.G."/>
            <person name="Puechmaille S.J."/>
            <person name="Fedrigo O."/>
            <person name="Jarvis E.D."/>
            <person name="Hiller M."/>
            <person name="Vernes S.C."/>
            <person name="Myers E.W."/>
            <person name="Teeling E.C."/>
        </authorList>
    </citation>
    <scope>NUCLEOTIDE SEQUENCE [LARGE SCALE GENOMIC DNA]</scope>
    <source>
        <strain evidence="1">Bat1K_MPI-CBG_1</strain>
    </source>
</reference>
<proteinExistence type="predicted"/>
<dbReference type="EMBL" id="JABVXQ010000006">
    <property type="protein sequence ID" value="KAF6104403.1"/>
    <property type="molecule type" value="Genomic_DNA"/>
</dbReference>
<name>A0A833ZXK2_9CHIR</name>
<evidence type="ECO:0000313" key="2">
    <source>
        <dbReference type="Proteomes" id="UP000664940"/>
    </source>
</evidence>
<dbReference type="Proteomes" id="UP000664940">
    <property type="component" value="Unassembled WGS sequence"/>
</dbReference>
<gene>
    <name evidence="1" type="ORF">HJG60_011341</name>
</gene>
<evidence type="ECO:0000313" key="1">
    <source>
        <dbReference type="EMBL" id="KAF6104403.1"/>
    </source>
</evidence>
<accession>A0A833ZXK2</accession>
<protein>
    <submittedName>
        <fullName evidence="1">Uncharacterized protein</fullName>
    </submittedName>
</protein>
<sequence>MWFGAKSPCGEFWSFSPTSRQVSWSFIPILSLAEGCPLWGRGRVTVKTQMLAGLCMHGGRGSSRPKSGLWARSPLLAIRSWGGEGHGNGKRELRALAGHLQSRSQFYHCLPHKAAEIQKGKSNSAPVTKR</sequence>
<comment type="caution">
    <text evidence="1">The sequence shown here is derived from an EMBL/GenBank/DDBJ whole genome shotgun (WGS) entry which is preliminary data.</text>
</comment>
<dbReference type="AlphaFoldDB" id="A0A833ZXK2"/>